<name>A0A0H3AAL3_NITV4</name>
<dbReference type="HOGENOM" id="CLU_430035_0_0_7"/>
<gene>
    <name evidence="1" type="ordered locus">Dvul_2646</name>
</gene>
<dbReference type="KEGG" id="dvl:Dvul_2646"/>
<dbReference type="InterPro" id="IPR027613">
    <property type="entry name" value="O_ant_LIC13510"/>
</dbReference>
<organism evidence="1 2">
    <name type="scientific">Nitratidesulfovibrio vulgaris (strain DP4)</name>
    <name type="common">Desulfovibrio vulgaris</name>
    <dbReference type="NCBI Taxonomy" id="391774"/>
    <lineage>
        <taxon>Bacteria</taxon>
        <taxon>Pseudomonadati</taxon>
        <taxon>Thermodesulfobacteriota</taxon>
        <taxon>Desulfovibrionia</taxon>
        <taxon>Desulfovibrionales</taxon>
        <taxon>Desulfovibrionaceae</taxon>
        <taxon>Nitratidesulfovibrio</taxon>
    </lineage>
</organism>
<dbReference type="EMBL" id="CP000527">
    <property type="protein sequence ID" value="ABM29658.1"/>
    <property type="molecule type" value="Genomic_DNA"/>
</dbReference>
<reference evidence="2" key="1">
    <citation type="journal article" date="2009" name="Environ. Microbiol.">
        <title>Contribution of mobile genetic elements to Desulfovibrio vulgaris genome plasticity.</title>
        <authorList>
            <person name="Walker C.B."/>
            <person name="Stolyar S."/>
            <person name="Chivian D."/>
            <person name="Pinel N."/>
            <person name="Gabster J.A."/>
            <person name="Dehal P.S."/>
            <person name="He Z."/>
            <person name="Yang Z.K."/>
            <person name="Yen H.C."/>
            <person name="Zhou J."/>
            <person name="Wall J.D."/>
            <person name="Hazen T.C."/>
            <person name="Arkin A.P."/>
            <person name="Stahl D.A."/>
        </authorList>
    </citation>
    <scope>NUCLEOTIDE SEQUENCE [LARGE SCALE GENOMIC DNA]</scope>
    <source>
        <strain evidence="2">DP4</strain>
    </source>
</reference>
<dbReference type="NCBIfam" id="TIGR04326">
    <property type="entry name" value="O_ant_LIC13510"/>
    <property type="match status" value="1"/>
</dbReference>
<evidence type="ECO:0000313" key="1">
    <source>
        <dbReference type="EMBL" id="ABM29658.1"/>
    </source>
</evidence>
<protein>
    <submittedName>
        <fullName evidence="1">Uncharacterized protein</fullName>
    </submittedName>
</protein>
<evidence type="ECO:0000313" key="2">
    <source>
        <dbReference type="Proteomes" id="UP000009173"/>
    </source>
</evidence>
<sequence>MRGPQRTAAQAASPPGVALNTLLLLDGDAPSLPLGMDIAHWTRMSVAEGHVSVPALVETHFTRLRREYITWAHDMGLSPVGKGGGTLRDHLAVGDTFSHWWMTPLAEKHPKICRHLYEVVKLRALELHIEEHDYRRIEVRTDDAALVACLRDFCRLTGRVFAHRPAGKGRTLDLSVRGIYERLPAPVKAVARLGAWLLREKRHLPAFEGALPAHPRPGTIATYFPNVDVKAAREGRLRSRYWESLHDALDEGTHGVTWLFIFEPTPHFTLGEAIALRDTLRRNGRDGIAFHFIEEFLPGGAIARAVADYCRIALRGLGVEGLVASRCRLPGSHMPFWPYMSRNWADATRGWLGLQRHLMRVAFRRMAAQQPTPQEWTIFPMENHPWEKALAHAMHERGLGPVFGTQHSTVRPTDLRYYEDPRAFTEADAAATLPDRICCNGSGALRAMRDAGMPEDRLATIEALRYLYLAGQTRLTPHEAAPLPGTTPRLLVMTSFFPDETDNQLDVLADAARKGLLAGYEVVVKPHPNLPVEGRLAARFVEDGIPAVSNTPVPELLVPGTVVWASNSTTVALEAACKGLPLVVQVAENDFNMCPLLGVPGMTFVKDAEGLAAALAAPRSPDLPDDFLALDKTLPRWRALLGMTSPQTQSGDREDA</sequence>
<accession>A0A0H3AAL3</accession>
<dbReference type="Proteomes" id="UP000009173">
    <property type="component" value="Chromosome"/>
</dbReference>
<dbReference type="AlphaFoldDB" id="A0A0H3AAL3"/>
<proteinExistence type="predicted"/>